<dbReference type="Proteomes" id="UP000653076">
    <property type="component" value="Unassembled WGS sequence"/>
</dbReference>
<protein>
    <submittedName>
        <fullName evidence="3">Uncharacterized protein</fullName>
    </submittedName>
</protein>
<evidence type="ECO:0000256" key="1">
    <source>
        <dbReference type="SAM" id="MobiDB-lite"/>
    </source>
</evidence>
<feature type="region of interest" description="Disordered" evidence="1">
    <location>
        <begin position="441"/>
        <end position="468"/>
    </location>
</feature>
<evidence type="ECO:0000313" key="3">
    <source>
        <dbReference type="EMBL" id="GIJ29154.1"/>
    </source>
</evidence>
<name>A0ABQ4JI04_9ACTN</name>
<evidence type="ECO:0000256" key="2">
    <source>
        <dbReference type="SAM" id="Phobius"/>
    </source>
</evidence>
<accession>A0ABQ4JI04</accession>
<keyword evidence="2" id="KW-0472">Membrane</keyword>
<feature type="compositionally biased region" description="Low complexity" evidence="1">
    <location>
        <begin position="452"/>
        <end position="468"/>
    </location>
</feature>
<dbReference type="RefSeq" id="WP_204036629.1">
    <property type="nucleotide sequence ID" value="NZ_BOPC01000062.1"/>
</dbReference>
<gene>
    <name evidence="3" type="ORF">Vqi01_43160</name>
</gene>
<proteinExistence type="predicted"/>
<keyword evidence="2" id="KW-1133">Transmembrane helix</keyword>
<sequence length="468" mass="49460">MTPHVETTLRDTLRAEADTVTVADDPWPRFTQREKVHRRARRFRAGVIAAILAAAVGIQTNLIPLPGWVPGIAVASSPSPLADGPTRGALAADHTWLNGLRRQVTDLHDPQGWWRVTDRDAIRIVYADDIPGRRIALVFVPLRLGVITSSTLIWFSGPPGAEPDQMEQGGNDTADTRVITWMESDPNNGGAAVVIGPAGSTVTISSVTGYAPEGVVESHQLSSSAGTGTGIGVAQVPPSRLVGGPALVALVIHDDTVIYEGPIFGSWTGPDTSHEPTDDMLAAAVRHTRGLVIDRAILARFVGSALQDSRLSARDVTIRVRWCGRINDKPAALFTIQPRDGGVIAYAMHGDTTGWRTGLRLLLPADGVDQRPIAWRMRVEGRETRTDRVIVVAPPDAATVTVTTLGGTPTPVTLDASGFGATTVPPTRPATVTAHTADGTTLASTPIPAFETNTGGLPGTTPNTRITG</sequence>
<organism evidence="3 4">
    <name type="scientific">Micromonospora qiuiae</name>
    <dbReference type="NCBI Taxonomy" id="502268"/>
    <lineage>
        <taxon>Bacteria</taxon>
        <taxon>Bacillati</taxon>
        <taxon>Actinomycetota</taxon>
        <taxon>Actinomycetes</taxon>
        <taxon>Micromonosporales</taxon>
        <taxon>Micromonosporaceae</taxon>
        <taxon>Micromonospora</taxon>
    </lineage>
</organism>
<comment type="caution">
    <text evidence="3">The sequence shown here is derived from an EMBL/GenBank/DDBJ whole genome shotgun (WGS) entry which is preliminary data.</text>
</comment>
<evidence type="ECO:0000313" key="4">
    <source>
        <dbReference type="Proteomes" id="UP000653076"/>
    </source>
</evidence>
<reference evidence="3 4" key="1">
    <citation type="submission" date="2021-01" db="EMBL/GenBank/DDBJ databases">
        <title>Whole genome shotgun sequence of Verrucosispora qiuiae NBRC 106684.</title>
        <authorList>
            <person name="Komaki H."/>
            <person name="Tamura T."/>
        </authorList>
    </citation>
    <scope>NUCLEOTIDE SEQUENCE [LARGE SCALE GENOMIC DNA]</scope>
    <source>
        <strain evidence="3 4">NBRC 106684</strain>
    </source>
</reference>
<keyword evidence="2" id="KW-0812">Transmembrane</keyword>
<feature type="transmembrane region" description="Helical" evidence="2">
    <location>
        <begin position="43"/>
        <end position="62"/>
    </location>
</feature>
<keyword evidence="4" id="KW-1185">Reference proteome</keyword>
<dbReference type="EMBL" id="BOPC01000062">
    <property type="protein sequence ID" value="GIJ29154.1"/>
    <property type="molecule type" value="Genomic_DNA"/>
</dbReference>